<dbReference type="RefSeq" id="WP_272740967.1">
    <property type="nucleotide sequence ID" value="NZ_JAQQKW010000004.1"/>
</dbReference>
<name>A0ABT5IDI3_9CAUL</name>
<evidence type="ECO:0000313" key="2">
    <source>
        <dbReference type="Proteomes" id="UP001216595"/>
    </source>
</evidence>
<dbReference type="Proteomes" id="UP001216595">
    <property type="component" value="Unassembled WGS sequence"/>
</dbReference>
<protein>
    <submittedName>
        <fullName evidence="1">Uncharacterized protein</fullName>
    </submittedName>
</protein>
<proteinExistence type="predicted"/>
<keyword evidence="2" id="KW-1185">Reference proteome</keyword>
<comment type="caution">
    <text evidence="1">The sequence shown here is derived from an EMBL/GenBank/DDBJ whole genome shotgun (WGS) entry which is preliminary data.</text>
</comment>
<gene>
    <name evidence="1" type="ORF">PQU94_08145</name>
</gene>
<evidence type="ECO:0000313" key="1">
    <source>
        <dbReference type="EMBL" id="MDC7694249.1"/>
    </source>
</evidence>
<sequence length="97" mass="11185">MRAIGIEKAALHRTGTGPAEYKTPLSTACDGSFRVQQRSEIREWSGTWTGEEIMAQLERTHPDLKKIMDDFDNGKLEIFEFPRFETEAEYLRFIAES</sequence>
<reference evidence="1 2" key="1">
    <citation type="submission" date="2023-01" db="EMBL/GenBank/DDBJ databases">
        <title>Novel species of the genus Asticcacaulis isolated from rivers.</title>
        <authorList>
            <person name="Lu H."/>
        </authorList>
    </citation>
    <scope>NUCLEOTIDE SEQUENCE [LARGE SCALE GENOMIC DNA]</scope>
    <source>
        <strain evidence="1 2">DXS10W</strain>
    </source>
</reference>
<dbReference type="EMBL" id="JAQQKW010000004">
    <property type="protein sequence ID" value="MDC7694249.1"/>
    <property type="molecule type" value="Genomic_DNA"/>
</dbReference>
<accession>A0ABT5IDI3</accession>
<organism evidence="1 2">
    <name type="scientific">Asticcacaulis currens</name>
    <dbReference type="NCBI Taxonomy" id="2984210"/>
    <lineage>
        <taxon>Bacteria</taxon>
        <taxon>Pseudomonadati</taxon>
        <taxon>Pseudomonadota</taxon>
        <taxon>Alphaproteobacteria</taxon>
        <taxon>Caulobacterales</taxon>
        <taxon>Caulobacteraceae</taxon>
        <taxon>Asticcacaulis</taxon>
    </lineage>
</organism>